<proteinExistence type="inferred from homology"/>
<feature type="domain" description="Gnk2-homologous" evidence="10">
    <location>
        <begin position="37"/>
        <end position="135"/>
    </location>
</feature>
<name>A0AA35YM09_LACSI</name>
<keyword evidence="12" id="KW-1185">Reference proteome</keyword>
<dbReference type="InterPro" id="IPR051378">
    <property type="entry name" value="Cell2Cell_Antifungal"/>
</dbReference>
<evidence type="ECO:0000256" key="1">
    <source>
        <dbReference type="ARBA" id="ARBA00004251"/>
    </source>
</evidence>
<evidence type="ECO:0000256" key="4">
    <source>
        <dbReference type="ARBA" id="ARBA00022737"/>
    </source>
</evidence>
<evidence type="ECO:0000256" key="6">
    <source>
        <dbReference type="ARBA" id="ARBA00023157"/>
    </source>
</evidence>
<evidence type="ECO:0000256" key="7">
    <source>
        <dbReference type="ARBA" id="ARBA00024184"/>
    </source>
</evidence>
<sequence length="135" mass="15042">MSTRYQFSRWLAAMVVVLWMIVKPGSSQSNDSSNTVDMPIRSFCGPVDVMSPTVFFTNLNSTFASLRKELSRKGVYFARSNNLGNADSVYGTTQCRRYLSTAKCLSCFDIGVSILTARCTTQNGAYVILDDCFIR</sequence>
<keyword evidence="5" id="KW-0965">Cell junction</keyword>
<evidence type="ECO:0000259" key="10">
    <source>
        <dbReference type="PROSITE" id="PS51473"/>
    </source>
</evidence>
<dbReference type="GO" id="GO:0005886">
    <property type="term" value="C:plasma membrane"/>
    <property type="evidence" value="ECO:0007669"/>
    <property type="project" value="UniProtKB-SubCell"/>
</dbReference>
<dbReference type="InterPro" id="IPR038408">
    <property type="entry name" value="GNK2_sf"/>
</dbReference>
<evidence type="ECO:0000256" key="8">
    <source>
        <dbReference type="ARBA" id="ARBA00038393"/>
    </source>
</evidence>
<comment type="subcellular location">
    <subcellularLocation>
        <location evidence="7">Cell junction</location>
        <location evidence="7">Plasmodesma</location>
    </subcellularLocation>
    <subcellularLocation>
        <location evidence="1">Cell membrane</location>
        <topology evidence="1">Single-pass type I membrane protein</topology>
    </subcellularLocation>
</comment>
<keyword evidence="6" id="KW-1015">Disulfide bond</keyword>
<reference evidence="11" key="1">
    <citation type="submission" date="2023-04" db="EMBL/GenBank/DDBJ databases">
        <authorList>
            <person name="Vijverberg K."/>
            <person name="Xiong W."/>
            <person name="Schranz E."/>
        </authorList>
    </citation>
    <scope>NUCLEOTIDE SEQUENCE</scope>
</reference>
<accession>A0AA35YM09</accession>
<evidence type="ECO:0000313" key="11">
    <source>
        <dbReference type="EMBL" id="CAI9276277.1"/>
    </source>
</evidence>
<evidence type="ECO:0000256" key="2">
    <source>
        <dbReference type="ARBA" id="ARBA00022581"/>
    </source>
</evidence>
<evidence type="ECO:0000256" key="3">
    <source>
        <dbReference type="ARBA" id="ARBA00022729"/>
    </source>
</evidence>
<gene>
    <name evidence="11" type="ORF">LSALG_LOCUS16266</name>
</gene>
<dbReference type="Pfam" id="PF01657">
    <property type="entry name" value="Stress-antifung"/>
    <property type="match status" value="1"/>
</dbReference>
<dbReference type="CDD" id="cd23509">
    <property type="entry name" value="Gnk2-like"/>
    <property type="match status" value="1"/>
</dbReference>
<dbReference type="Gene3D" id="3.30.430.20">
    <property type="entry name" value="Gnk2 domain, C-X8-C-X2-C motif"/>
    <property type="match status" value="1"/>
</dbReference>
<dbReference type="PROSITE" id="PS51473">
    <property type="entry name" value="GNK2"/>
    <property type="match status" value="1"/>
</dbReference>
<evidence type="ECO:0000256" key="9">
    <source>
        <dbReference type="SAM" id="SignalP"/>
    </source>
</evidence>
<dbReference type="PANTHER" id="PTHR32080">
    <property type="entry name" value="ANTIFUNGAL PROTEIN GINKBILOBIN-2-LIKE"/>
    <property type="match status" value="1"/>
</dbReference>
<dbReference type="InterPro" id="IPR002902">
    <property type="entry name" value="GNK2"/>
</dbReference>
<dbReference type="Proteomes" id="UP001177003">
    <property type="component" value="Chromosome 3"/>
</dbReference>
<organism evidence="11 12">
    <name type="scientific">Lactuca saligna</name>
    <name type="common">Willowleaf lettuce</name>
    <dbReference type="NCBI Taxonomy" id="75948"/>
    <lineage>
        <taxon>Eukaryota</taxon>
        <taxon>Viridiplantae</taxon>
        <taxon>Streptophyta</taxon>
        <taxon>Embryophyta</taxon>
        <taxon>Tracheophyta</taxon>
        <taxon>Spermatophyta</taxon>
        <taxon>Magnoliopsida</taxon>
        <taxon>eudicotyledons</taxon>
        <taxon>Gunneridae</taxon>
        <taxon>Pentapetalae</taxon>
        <taxon>asterids</taxon>
        <taxon>campanulids</taxon>
        <taxon>Asterales</taxon>
        <taxon>Asteraceae</taxon>
        <taxon>Cichorioideae</taxon>
        <taxon>Cichorieae</taxon>
        <taxon>Lactucinae</taxon>
        <taxon>Lactuca</taxon>
    </lineage>
</organism>
<dbReference type="PANTHER" id="PTHR32080:SF27">
    <property type="entry name" value="OS01G0548750 PROTEIN"/>
    <property type="match status" value="1"/>
</dbReference>
<feature type="signal peptide" evidence="9">
    <location>
        <begin position="1"/>
        <end position="27"/>
    </location>
</feature>
<dbReference type="GO" id="GO:0009506">
    <property type="term" value="C:plasmodesma"/>
    <property type="evidence" value="ECO:0007669"/>
    <property type="project" value="UniProtKB-SubCell"/>
</dbReference>
<dbReference type="EMBL" id="OX465079">
    <property type="protein sequence ID" value="CAI9276277.1"/>
    <property type="molecule type" value="Genomic_DNA"/>
</dbReference>
<dbReference type="AlphaFoldDB" id="A0AA35YM09"/>
<keyword evidence="2" id="KW-0945">Host-virus interaction</keyword>
<evidence type="ECO:0000313" key="12">
    <source>
        <dbReference type="Proteomes" id="UP001177003"/>
    </source>
</evidence>
<evidence type="ECO:0000256" key="5">
    <source>
        <dbReference type="ARBA" id="ARBA00022949"/>
    </source>
</evidence>
<keyword evidence="4" id="KW-0677">Repeat</keyword>
<protein>
    <recommendedName>
        <fullName evidence="10">Gnk2-homologous domain-containing protein</fullName>
    </recommendedName>
</protein>
<feature type="chain" id="PRO_5041343875" description="Gnk2-homologous domain-containing protein" evidence="9">
    <location>
        <begin position="28"/>
        <end position="135"/>
    </location>
</feature>
<keyword evidence="3 9" id="KW-0732">Signal</keyword>
<comment type="similarity">
    <text evidence="8">Belongs to the cysteine-rich repeat secretory protein family. Plasmodesmata-located proteins (PDLD) subfamily.</text>
</comment>